<dbReference type="Proteomes" id="UP000504632">
    <property type="component" value="Chromosome 16"/>
</dbReference>
<dbReference type="AlphaFoldDB" id="A0A6J2X054"/>
<dbReference type="OrthoDB" id="382863at2759"/>
<proteinExistence type="predicted"/>
<gene>
    <name evidence="3" type="primary">saxo3</name>
</gene>
<sequence length="249" mass="27599">MGRLDRERRDPGKTSSGIAHAYIQPLPFYTESSKDALLPPLLRRQTLVPVSTHFSLPSHTDYGRKPLLRDSSAVKMPSQPISETMDCYRGQSAPPRPLVVHYSPLQALSGQLDANQAPVPRTRVLSTTHTDFRPYSRSELARPPDLGANLTKSSAYSRLPAHKAPPTVSCHPRLALQPMPLPYGGKNSVYKDTFTIPGRHPEISSPATTSDRPKHTNVGDRGLLQDIMEVPKMYNTENQRYGSTELVLV</sequence>
<accession>A0A6J2X054</accession>
<dbReference type="GeneID" id="115829749"/>
<dbReference type="CTD" id="101059948"/>
<evidence type="ECO:0000313" key="2">
    <source>
        <dbReference type="Proteomes" id="UP000504632"/>
    </source>
</evidence>
<evidence type="ECO:0000313" key="3">
    <source>
        <dbReference type="RefSeq" id="XP_030649777.1"/>
    </source>
</evidence>
<dbReference type="RefSeq" id="XP_030649777.1">
    <property type="nucleotide sequence ID" value="XM_030793917.1"/>
</dbReference>
<dbReference type="PANTHER" id="PTHR37404:SF1">
    <property type="entry name" value="HCG1796489"/>
    <property type="match status" value="1"/>
</dbReference>
<evidence type="ECO:0000256" key="1">
    <source>
        <dbReference type="SAM" id="MobiDB-lite"/>
    </source>
</evidence>
<keyword evidence="2" id="KW-1185">Reference proteome</keyword>
<dbReference type="PANTHER" id="PTHR37404">
    <property type="entry name" value="HCG1796489"/>
    <property type="match status" value="1"/>
</dbReference>
<dbReference type="InParanoid" id="A0A6J2X054"/>
<dbReference type="InterPro" id="IPR053347">
    <property type="entry name" value="Axonemal_MT_stabilizer"/>
</dbReference>
<feature type="region of interest" description="Disordered" evidence="1">
    <location>
        <begin position="199"/>
        <end position="219"/>
    </location>
</feature>
<reference evidence="3" key="1">
    <citation type="submission" date="2025-08" db="UniProtKB">
        <authorList>
            <consortium name="RefSeq"/>
        </authorList>
    </citation>
    <scope>IDENTIFICATION</scope>
</reference>
<organism evidence="2 3">
    <name type="scientific">Chanos chanos</name>
    <name type="common">Milkfish</name>
    <name type="synonym">Mugil chanos</name>
    <dbReference type="NCBI Taxonomy" id="29144"/>
    <lineage>
        <taxon>Eukaryota</taxon>
        <taxon>Metazoa</taxon>
        <taxon>Chordata</taxon>
        <taxon>Craniata</taxon>
        <taxon>Vertebrata</taxon>
        <taxon>Euteleostomi</taxon>
        <taxon>Actinopterygii</taxon>
        <taxon>Neopterygii</taxon>
        <taxon>Teleostei</taxon>
        <taxon>Ostariophysi</taxon>
        <taxon>Gonorynchiformes</taxon>
        <taxon>Chanidae</taxon>
        <taxon>Chanos</taxon>
    </lineage>
</organism>
<protein>
    <submittedName>
        <fullName evidence="3">Stabilizer of axonemal microtubules 3</fullName>
    </submittedName>
</protein>
<name>A0A6J2X054_CHACN</name>